<reference evidence="7" key="1">
    <citation type="journal article" date="2019" name="Int. J. Syst. Evol. Microbiol.">
        <title>The Global Catalogue of Microorganisms (GCM) 10K type strain sequencing project: providing services to taxonomists for standard genome sequencing and annotation.</title>
        <authorList>
            <consortium name="The Broad Institute Genomics Platform"/>
            <consortium name="The Broad Institute Genome Sequencing Center for Infectious Disease"/>
            <person name="Wu L."/>
            <person name="Ma J."/>
        </authorList>
    </citation>
    <scope>NUCLEOTIDE SEQUENCE [LARGE SCALE GENOMIC DNA]</scope>
    <source>
        <strain evidence="7">CCUG 52537</strain>
    </source>
</reference>
<sequence>MTLPVSTAAAELIARGLTLDGPAARTFPVLNPASGAYIADVADRSADDMRTAITRAKAAFPAWSARTAKARSAILRQWHGLVVQNADVLAEILTLEQGKPLAEARSEILFGANFIEWFAEEAKRVYGDIVPTHAPDKRCLVLKQPVGVVGAITPWNFPSGMITRKVAPALAAGCTIVVKPAEDTPLSALALAVLAADAGLPEDVMTIVTAAQAVEVASVLTASPDVRKLSFTGSTRVGKLLMRQCADTVKKLSLELGGNAPFIVFEDADLDAAVEGALATKFRNAGQTCVSANRIYVQSRVMDAFAHKYGEAIRALAIGDGFETGTQIGPLINAAAVDKVDSLVQDALGKGAVAVLGGGRHARGGNFYAPTILTGVLPDMDIAQAEIFGPVAPLTPFETETEVVALANDTPYGLAAYFWSRDIGRVFRVAEALEYGMVGANEVLTSNEGAPFGGIKESGVGREGSRYGIEDFVEIKYLALGGIAAAA</sequence>
<dbReference type="PANTHER" id="PTHR43353">
    <property type="entry name" value="SUCCINATE-SEMIALDEHYDE DEHYDROGENASE, MITOCHONDRIAL"/>
    <property type="match status" value="1"/>
</dbReference>
<dbReference type="CDD" id="cd07103">
    <property type="entry name" value="ALDH_F5_SSADH_GabD"/>
    <property type="match status" value="1"/>
</dbReference>
<proteinExistence type="inferred from homology"/>
<dbReference type="InterPro" id="IPR010102">
    <property type="entry name" value="Succ_semiAld_DH"/>
</dbReference>
<evidence type="ECO:0000259" key="5">
    <source>
        <dbReference type="Pfam" id="PF00171"/>
    </source>
</evidence>
<feature type="domain" description="Aldehyde dehydrogenase" evidence="5">
    <location>
        <begin position="25"/>
        <end position="477"/>
    </location>
</feature>
<dbReference type="InterPro" id="IPR016162">
    <property type="entry name" value="Ald_DH_N"/>
</dbReference>
<dbReference type="PANTHER" id="PTHR43353:SF5">
    <property type="entry name" value="SUCCINATE-SEMIALDEHYDE DEHYDROGENASE, MITOCHONDRIAL"/>
    <property type="match status" value="1"/>
</dbReference>
<evidence type="ECO:0000313" key="7">
    <source>
        <dbReference type="Proteomes" id="UP001597124"/>
    </source>
</evidence>
<protein>
    <submittedName>
        <fullName evidence="6">NAD-dependent succinate-semialdehyde dehydrogenase</fullName>
        <ecNumber evidence="6">1.2.1.-</ecNumber>
    </submittedName>
</protein>
<comment type="similarity">
    <text evidence="1 4">Belongs to the aldehyde dehydrogenase family.</text>
</comment>
<evidence type="ECO:0000313" key="6">
    <source>
        <dbReference type="EMBL" id="MFD0847233.1"/>
    </source>
</evidence>
<keyword evidence="7" id="KW-1185">Reference proteome</keyword>
<evidence type="ECO:0000256" key="2">
    <source>
        <dbReference type="ARBA" id="ARBA00023002"/>
    </source>
</evidence>
<evidence type="ECO:0000256" key="1">
    <source>
        <dbReference type="ARBA" id="ARBA00009986"/>
    </source>
</evidence>
<dbReference type="PROSITE" id="PS00687">
    <property type="entry name" value="ALDEHYDE_DEHYDR_GLU"/>
    <property type="match status" value="1"/>
</dbReference>
<dbReference type="InterPro" id="IPR015590">
    <property type="entry name" value="Aldehyde_DH_dom"/>
</dbReference>
<dbReference type="GO" id="GO:0016491">
    <property type="term" value="F:oxidoreductase activity"/>
    <property type="evidence" value="ECO:0007669"/>
    <property type="project" value="UniProtKB-KW"/>
</dbReference>
<feature type="active site" evidence="3">
    <location>
        <position position="255"/>
    </location>
</feature>
<name>A0ABW3BZP1_SPHXN</name>
<dbReference type="EMBL" id="JBHTIK010000001">
    <property type="protein sequence ID" value="MFD0847233.1"/>
    <property type="molecule type" value="Genomic_DNA"/>
</dbReference>
<dbReference type="InterPro" id="IPR016161">
    <property type="entry name" value="Ald_DH/histidinol_DH"/>
</dbReference>
<dbReference type="EC" id="1.2.1.-" evidence="6"/>
<gene>
    <name evidence="6" type="ORF">ACFQ00_02770</name>
</gene>
<dbReference type="RefSeq" id="WP_381485795.1">
    <property type="nucleotide sequence ID" value="NZ_JBHTIK010000001.1"/>
</dbReference>
<dbReference type="NCBIfam" id="TIGR01780">
    <property type="entry name" value="SSADH"/>
    <property type="match status" value="1"/>
</dbReference>
<keyword evidence="2 4" id="KW-0560">Oxidoreductase</keyword>
<comment type="caution">
    <text evidence="6">The sequence shown here is derived from an EMBL/GenBank/DDBJ whole genome shotgun (WGS) entry which is preliminary data.</text>
</comment>
<evidence type="ECO:0000256" key="3">
    <source>
        <dbReference type="PROSITE-ProRule" id="PRU10007"/>
    </source>
</evidence>
<accession>A0ABW3BZP1</accession>
<evidence type="ECO:0000256" key="4">
    <source>
        <dbReference type="RuleBase" id="RU003345"/>
    </source>
</evidence>
<dbReference type="Pfam" id="PF00171">
    <property type="entry name" value="Aldedh"/>
    <property type="match status" value="1"/>
</dbReference>
<organism evidence="6 7">
    <name type="scientific">Sphingosinicella xenopeptidilytica</name>
    <dbReference type="NCBI Taxonomy" id="364098"/>
    <lineage>
        <taxon>Bacteria</taxon>
        <taxon>Pseudomonadati</taxon>
        <taxon>Pseudomonadota</taxon>
        <taxon>Alphaproteobacteria</taxon>
        <taxon>Sphingomonadales</taxon>
        <taxon>Sphingosinicellaceae</taxon>
        <taxon>Sphingosinicella</taxon>
    </lineage>
</organism>
<dbReference type="InterPro" id="IPR029510">
    <property type="entry name" value="Ald_DH_CS_GLU"/>
</dbReference>
<dbReference type="Gene3D" id="3.40.309.10">
    <property type="entry name" value="Aldehyde Dehydrogenase, Chain A, domain 2"/>
    <property type="match status" value="1"/>
</dbReference>
<dbReference type="Gene3D" id="3.40.605.10">
    <property type="entry name" value="Aldehyde Dehydrogenase, Chain A, domain 1"/>
    <property type="match status" value="1"/>
</dbReference>
<dbReference type="SUPFAM" id="SSF53720">
    <property type="entry name" value="ALDH-like"/>
    <property type="match status" value="1"/>
</dbReference>
<dbReference type="Proteomes" id="UP001597124">
    <property type="component" value="Unassembled WGS sequence"/>
</dbReference>
<dbReference type="InterPro" id="IPR050740">
    <property type="entry name" value="Aldehyde_DH_Superfamily"/>
</dbReference>
<dbReference type="InterPro" id="IPR016163">
    <property type="entry name" value="Ald_DH_C"/>
</dbReference>